<evidence type="ECO:0000259" key="4">
    <source>
        <dbReference type="SMART" id="SM00893"/>
    </source>
</evidence>
<dbReference type="RefSeq" id="WP_092230817.1">
    <property type="nucleotide sequence ID" value="NZ_FNLL01000002.1"/>
</dbReference>
<keyword evidence="2" id="KW-0249">Electron transport</keyword>
<feature type="domain" description="Electron transfer flavoprotein alpha/beta-subunit N-terminal" evidence="4">
    <location>
        <begin position="3"/>
        <end position="164"/>
    </location>
</feature>
<feature type="binding site" evidence="3">
    <location>
        <begin position="240"/>
        <end position="247"/>
    </location>
    <ligand>
        <name>FAD</name>
        <dbReference type="ChEBI" id="CHEBI:57692"/>
    </ligand>
</feature>
<dbReference type="Pfam" id="PF00766">
    <property type="entry name" value="ETF_alpha"/>
    <property type="match status" value="1"/>
</dbReference>
<dbReference type="InterPro" id="IPR014730">
    <property type="entry name" value="ETF_a/b_N"/>
</dbReference>
<dbReference type="InterPro" id="IPR014731">
    <property type="entry name" value="ETF_asu_C"/>
</dbReference>
<name>A0A1H2DZT9_9BACT</name>
<dbReference type="AlphaFoldDB" id="A0A1H2DZT9"/>
<dbReference type="PANTHER" id="PTHR43153:SF1">
    <property type="entry name" value="ELECTRON TRANSFER FLAVOPROTEIN SUBUNIT ALPHA, MITOCHONDRIAL"/>
    <property type="match status" value="1"/>
</dbReference>
<evidence type="ECO:0000313" key="6">
    <source>
        <dbReference type="Proteomes" id="UP000199608"/>
    </source>
</evidence>
<dbReference type="InterPro" id="IPR001308">
    <property type="entry name" value="ETF_a/FixB"/>
</dbReference>
<dbReference type="Proteomes" id="UP000199608">
    <property type="component" value="Unassembled WGS sequence"/>
</dbReference>
<dbReference type="SMART" id="SM00893">
    <property type="entry name" value="ETF"/>
    <property type="match status" value="1"/>
</dbReference>
<feature type="binding site" evidence="3">
    <location>
        <position position="261"/>
    </location>
    <ligand>
        <name>FAD</name>
        <dbReference type="ChEBI" id="CHEBI:57692"/>
    </ligand>
</feature>
<dbReference type="SUPFAM" id="SSF52402">
    <property type="entry name" value="Adenine nucleotide alpha hydrolases-like"/>
    <property type="match status" value="1"/>
</dbReference>
<organism evidence="5 6">
    <name type="scientific">Desulfobacula phenolica</name>
    <dbReference type="NCBI Taxonomy" id="90732"/>
    <lineage>
        <taxon>Bacteria</taxon>
        <taxon>Pseudomonadati</taxon>
        <taxon>Thermodesulfobacteriota</taxon>
        <taxon>Desulfobacteria</taxon>
        <taxon>Desulfobacterales</taxon>
        <taxon>Desulfobacteraceae</taxon>
        <taxon>Desulfobacula</taxon>
    </lineage>
</organism>
<reference evidence="6" key="1">
    <citation type="submission" date="2016-10" db="EMBL/GenBank/DDBJ databases">
        <authorList>
            <person name="Varghese N."/>
            <person name="Submissions S."/>
        </authorList>
    </citation>
    <scope>NUCLEOTIDE SEQUENCE [LARGE SCALE GENOMIC DNA]</scope>
    <source>
        <strain evidence="6">DSM 3384</strain>
    </source>
</reference>
<gene>
    <name evidence="5" type="ORF">SAMN04487931_102365</name>
</gene>
<dbReference type="EMBL" id="FNLL01000002">
    <property type="protein sequence ID" value="SDT88361.1"/>
    <property type="molecule type" value="Genomic_DNA"/>
</dbReference>
<dbReference type="Gene3D" id="3.40.50.1220">
    <property type="entry name" value="TPP-binding domain"/>
    <property type="match status" value="1"/>
</dbReference>
<evidence type="ECO:0000256" key="1">
    <source>
        <dbReference type="ARBA" id="ARBA00005817"/>
    </source>
</evidence>
<keyword evidence="6" id="KW-1185">Reference proteome</keyword>
<dbReference type="Pfam" id="PF01012">
    <property type="entry name" value="ETF"/>
    <property type="match status" value="1"/>
</dbReference>
<proteinExistence type="inferred from homology"/>
<keyword evidence="3" id="KW-0274">FAD</keyword>
<feature type="binding site" evidence="3">
    <location>
        <begin position="209"/>
        <end position="210"/>
    </location>
    <ligand>
        <name>FAD</name>
        <dbReference type="ChEBI" id="CHEBI:57692"/>
    </ligand>
</feature>
<feature type="binding site" evidence="3">
    <location>
        <begin position="223"/>
        <end position="227"/>
    </location>
    <ligand>
        <name>FAD</name>
        <dbReference type="ChEBI" id="CHEBI:57692"/>
    </ligand>
</feature>
<dbReference type="SUPFAM" id="SSF52467">
    <property type="entry name" value="DHS-like NAD/FAD-binding domain"/>
    <property type="match status" value="1"/>
</dbReference>
<evidence type="ECO:0000256" key="2">
    <source>
        <dbReference type="ARBA" id="ARBA00022982"/>
    </source>
</evidence>
<dbReference type="PANTHER" id="PTHR43153">
    <property type="entry name" value="ELECTRON TRANSFER FLAVOPROTEIN ALPHA"/>
    <property type="match status" value="1"/>
</dbReference>
<dbReference type="InterPro" id="IPR014729">
    <property type="entry name" value="Rossmann-like_a/b/a_fold"/>
</dbReference>
<keyword evidence="3" id="KW-0285">Flavoprotein</keyword>
<feature type="binding site" evidence="3">
    <location>
        <position position="184"/>
    </location>
    <ligand>
        <name>FAD</name>
        <dbReference type="ChEBI" id="CHEBI:57692"/>
    </ligand>
</feature>
<dbReference type="GO" id="GO:0050660">
    <property type="term" value="F:flavin adenine dinucleotide binding"/>
    <property type="evidence" value="ECO:0007669"/>
    <property type="project" value="InterPro"/>
</dbReference>
<dbReference type="Gene3D" id="3.40.50.620">
    <property type="entry name" value="HUPs"/>
    <property type="match status" value="1"/>
</dbReference>
<evidence type="ECO:0000313" key="5">
    <source>
        <dbReference type="EMBL" id="SDT88361.1"/>
    </source>
</evidence>
<dbReference type="GO" id="GO:0009055">
    <property type="term" value="F:electron transfer activity"/>
    <property type="evidence" value="ECO:0007669"/>
    <property type="project" value="InterPro"/>
</dbReference>
<accession>A0A1H2DZT9</accession>
<dbReference type="InterPro" id="IPR029035">
    <property type="entry name" value="DHS-like_NAD/FAD-binding_dom"/>
</dbReference>
<comment type="cofactor">
    <cofactor evidence="3">
        <name>FAD</name>
        <dbReference type="ChEBI" id="CHEBI:57692"/>
    </cofactor>
    <text evidence="3">Binds 1 FAD per dimer.</text>
</comment>
<dbReference type="GO" id="GO:0033539">
    <property type="term" value="P:fatty acid beta-oxidation using acyl-CoA dehydrogenase"/>
    <property type="evidence" value="ECO:0007669"/>
    <property type="project" value="TreeGrafter"/>
</dbReference>
<comment type="similarity">
    <text evidence="1">Belongs to the ETF alpha-subunit/FixB family.</text>
</comment>
<keyword evidence="2" id="KW-0813">Transport</keyword>
<sequence length="295" mass="31047">MKTLIIENIDLKKIGELVTVSKQFCDAPDIIALGEGDIPGSFGKAWQFGQAVPANLVSTVSNIIKQENYEVILMSVSTLGSGLAGPLSAALAAPAVTEVTAIHPDLVVDRPVYGGKAIIQHKIESTPTILTIRRKYFEPAQLDGTTAATALDAVEDKVTLVAETHEQTDGIPLEDANVIVSGGRGIGDPENFSMLQEMAHQLNGAVGASRGAVDEGWASPTKQIGQTGKIVAPSVYFAVGISGASQHLAGIANSKCVVAINKDEDANIFNRARFGVVCDYKKIVPILTQAIMEGK</sequence>
<protein>
    <submittedName>
        <fullName evidence="5">Electron transfer flavoprotein alpha subunit apoprotein</fullName>
    </submittedName>
</protein>
<dbReference type="PIRSF" id="PIRSF000089">
    <property type="entry name" value="Electra_flavoP_a"/>
    <property type="match status" value="1"/>
</dbReference>
<evidence type="ECO:0000256" key="3">
    <source>
        <dbReference type="PIRSR" id="PIRSR000089-1"/>
    </source>
</evidence>